<dbReference type="NCBIfam" id="TIGR00254">
    <property type="entry name" value="GGDEF"/>
    <property type="match status" value="1"/>
</dbReference>
<dbReference type="EMBL" id="QGQD01000025">
    <property type="protein sequence ID" value="TLD01925.1"/>
    <property type="molecule type" value="Genomic_DNA"/>
</dbReference>
<feature type="transmembrane region" description="Helical" evidence="1">
    <location>
        <begin position="85"/>
        <end position="104"/>
    </location>
</feature>
<feature type="transmembrane region" description="Helical" evidence="1">
    <location>
        <begin position="110"/>
        <end position="127"/>
    </location>
</feature>
<dbReference type="RefSeq" id="WP_138002061.1">
    <property type="nucleotide sequence ID" value="NZ_CAUSDN010000004.1"/>
</dbReference>
<dbReference type="InterPro" id="IPR043128">
    <property type="entry name" value="Rev_trsase/Diguanyl_cyclase"/>
</dbReference>
<comment type="caution">
    <text evidence="3">The sequence shown here is derived from an EMBL/GenBank/DDBJ whole genome shotgun (WGS) entry which is preliminary data.</text>
</comment>
<dbReference type="AlphaFoldDB" id="A0A4U8QA70"/>
<keyword evidence="4" id="KW-1185">Reference proteome</keyword>
<name>A0A4U8QA70_9FIRM</name>
<keyword evidence="3" id="KW-0808">Transferase</keyword>
<dbReference type="Pfam" id="PF00990">
    <property type="entry name" value="GGDEF"/>
    <property type="match status" value="1"/>
</dbReference>
<evidence type="ECO:0000313" key="4">
    <source>
        <dbReference type="Proteomes" id="UP000306509"/>
    </source>
</evidence>
<organism evidence="3 4">
    <name type="scientific">Robinsoniella peoriensis</name>
    <dbReference type="NCBI Taxonomy" id="180332"/>
    <lineage>
        <taxon>Bacteria</taxon>
        <taxon>Bacillati</taxon>
        <taxon>Bacillota</taxon>
        <taxon>Clostridia</taxon>
        <taxon>Lachnospirales</taxon>
        <taxon>Lachnospiraceae</taxon>
        <taxon>Robinsoniella</taxon>
    </lineage>
</organism>
<keyword evidence="3" id="KW-0548">Nucleotidyltransferase</keyword>
<sequence length="360" mass="41663">MFQKVKTNFLGKTVDLYPEEIRIRNYKSLRDFSVVGVIISVAVLLFCLLLRDIVTFNTQFLIMAVYYVAMLFLAEFLHKKKIKHIIFAFYAVITPVMIMAIMLGTFLDPTQPSITIMIFICVLPLFILDKPWRVCLYITIIAVIYCICNYLAKDFRLFLEDFVDLVAFYFLAAGVNFFILDDRLENVENYVKFREKSEKDVLTGIYNRGIGEEKIKHLAERKEYGAFCILDIDDFKSINDTYGHASGDEVLKEIAKVIRAQFSKEDVFFRMGGDEFVVYSLKCADESICRQSLDCLYEKIRGLQIACINYIPVNVSIGCCIYNQGTTDYHRLYQYGDKALYQSKHMGKGHYTIRVLSPGR</sequence>
<dbReference type="GO" id="GO:0005886">
    <property type="term" value="C:plasma membrane"/>
    <property type="evidence" value="ECO:0007669"/>
    <property type="project" value="TreeGrafter"/>
</dbReference>
<dbReference type="CDD" id="cd01949">
    <property type="entry name" value="GGDEF"/>
    <property type="match status" value="1"/>
</dbReference>
<dbReference type="GO" id="GO:1902201">
    <property type="term" value="P:negative regulation of bacterial-type flagellum-dependent cell motility"/>
    <property type="evidence" value="ECO:0007669"/>
    <property type="project" value="TreeGrafter"/>
</dbReference>
<dbReference type="Gene3D" id="3.30.70.270">
    <property type="match status" value="1"/>
</dbReference>
<keyword evidence="1" id="KW-1133">Transmembrane helix</keyword>
<reference evidence="3 4" key="1">
    <citation type="journal article" date="2019" name="Anaerobe">
        <title>Detection of Robinsoniella peoriensis in multiple bone samples of a trauma patient.</title>
        <authorList>
            <person name="Schrottner P."/>
            <person name="Hartwich K."/>
            <person name="Bunk B."/>
            <person name="Schober I."/>
            <person name="Helbig S."/>
            <person name="Rudolph W.W."/>
            <person name="Gunzer F."/>
        </authorList>
    </citation>
    <scope>NUCLEOTIDE SEQUENCE [LARGE SCALE GENOMIC DNA]</scope>
    <source>
        <strain evidence="3 4">DSM 106044</strain>
    </source>
</reference>
<dbReference type="InterPro" id="IPR000160">
    <property type="entry name" value="GGDEF_dom"/>
</dbReference>
<dbReference type="PANTHER" id="PTHR45138:SF9">
    <property type="entry name" value="DIGUANYLATE CYCLASE DGCM-RELATED"/>
    <property type="match status" value="1"/>
</dbReference>
<dbReference type="PROSITE" id="PS50887">
    <property type="entry name" value="GGDEF"/>
    <property type="match status" value="1"/>
</dbReference>
<feature type="transmembrane region" description="Helical" evidence="1">
    <location>
        <begin position="60"/>
        <end position="78"/>
    </location>
</feature>
<evidence type="ECO:0000256" key="1">
    <source>
        <dbReference type="SAM" id="Phobius"/>
    </source>
</evidence>
<feature type="transmembrane region" description="Helical" evidence="1">
    <location>
        <begin position="158"/>
        <end position="180"/>
    </location>
</feature>
<dbReference type="EC" id="2.7.7.65" evidence="3"/>
<dbReference type="GO" id="GO:0043709">
    <property type="term" value="P:cell adhesion involved in single-species biofilm formation"/>
    <property type="evidence" value="ECO:0007669"/>
    <property type="project" value="TreeGrafter"/>
</dbReference>
<dbReference type="InterPro" id="IPR029787">
    <property type="entry name" value="Nucleotide_cyclase"/>
</dbReference>
<dbReference type="InterPro" id="IPR050469">
    <property type="entry name" value="Diguanylate_Cyclase"/>
</dbReference>
<dbReference type="STRING" id="180332.GCA_000797495_04268"/>
<dbReference type="GO" id="GO:0052621">
    <property type="term" value="F:diguanylate cyclase activity"/>
    <property type="evidence" value="ECO:0007669"/>
    <property type="project" value="UniProtKB-EC"/>
</dbReference>
<keyword evidence="1" id="KW-0472">Membrane</keyword>
<feature type="transmembrane region" description="Helical" evidence="1">
    <location>
        <begin position="134"/>
        <end position="152"/>
    </location>
</feature>
<dbReference type="SUPFAM" id="SSF55073">
    <property type="entry name" value="Nucleotide cyclase"/>
    <property type="match status" value="1"/>
</dbReference>
<evidence type="ECO:0000313" key="3">
    <source>
        <dbReference type="EMBL" id="TLD01925.1"/>
    </source>
</evidence>
<keyword evidence="1" id="KW-0812">Transmembrane</keyword>
<feature type="transmembrane region" description="Helical" evidence="1">
    <location>
        <begin position="32"/>
        <end position="54"/>
    </location>
</feature>
<dbReference type="SMART" id="SM00267">
    <property type="entry name" value="GGDEF"/>
    <property type="match status" value="1"/>
</dbReference>
<accession>A0A4U8QA70</accession>
<dbReference type="Proteomes" id="UP000306509">
    <property type="component" value="Unassembled WGS sequence"/>
</dbReference>
<proteinExistence type="predicted"/>
<evidence type="ECO:0000259" key="2">
    <source>
        <dbReference type="PROSITE" id="PS50887"/>
    </source>
</evidence>
<gene>
    <name evidence="3" type="primary">dosC_3</name>
    <name evidence="3" type="ORF">DSM106044_01295</name>
</gene>
<feature type="domain" description="GGDEF" evidence="2">
    <location>
        <begin position="223"/>
        <end position="356"/>
    </location>
</feature>
<protein>
    <submittedName>
        <fullName evidence="3">Diguanylate cyclase DosC</fullName>
        <ecNumber evidence="3">2.7.7.65</ecNumber>
    </submittedName>
</protein>
<dbReference type="PANTHER" id="PTHR45138">
    <property type="entry name" value="REGULATORY COMPONENTS OF SENSORY TRANSDUCTION SYSTEM"/>
    <property type="match status" value="1"/>
</dbReference>